<sequence length="100" mass="11150">AKGRKSNRDKQSKEEGRKNQIRKEYFLAKRPNVALGGRSKNSGDFESSPLVEGVKDEKIRSSKISKTDDADGTYMVGHCDKNVKEPKGMGVDNDEETAFE</sequence>
<reference evidence="1" key="1">
    <citation type="submission" date="2021-06" db="EMBL/GenBank/DDBJ databases">
        <authorList>
            <person name="Kallberg Y."/>
            <person name="Tangrot J."/>
            <person name="Rosling A."/>
        </authorList>
    </citation>
    <scope>NUCLEOTIDE SEQUENCE</scope>
    <source>
        <strain evidence="1">IL203A</strain>
    </source>
</reference>
<comment type="caution">
    <text evidence="1">The sequence shown here is derived from an EMBL/GenBank/DDBJ whole genome shotgun (WGS) entry which is preliminary data.</text>
</comment>
<evidence type="ECO:0000313" key="1">
    <source>
        <dbReference type="EMBL" id="CAG8658043.1"/>
    </source>
</evidence>
<gene>
    <name evidence="1" type="ORF">DHETER_LOCUS9620</name>
</gene>
<evidence type="ECO:0000313" key="2">
    <source>
        <dbReference type="Proteomes" id="UP000789702"/>
    </source>
</evidence>
<keyword evidence="2" id="KW-1185">Reference proteome</keyword>
<accession>A0ACA9NP59</accession>
<feature type="non-terminal residue" evidence="1">
    <location>
        <position position="1"/>
    </location>
</feature>
<dbReference type="EMBL" id="CAJVPU010017207">
    <property type="protein sequence ID" value="CAG8658043.1"/>
    <property type="molecule type" value="Genomic_DNA"/>
</dbReference>
<dbReference type="Proteomes" id="UP000789702">
    <property type="component" value="Unassembled WGS sequence"/>
</dbReference>
<protein>
    <submittedName>
        <fullName evidence="1">14612_t:CDS:1</fullName>
    </submittedName>
</protein>
<name>A0ACA9NP59_9GLOM</name>
<organism evidence="1 2">
    <name type="scientific">Dentiscutata heterogama</name>
    <dbReference type="NCBI Taxonomy" id="1316150"/>
    <lineage>
        <taxon>Eukaryota</taxon>
        <taxon>Fungi</taxon>
        <taxon>Fungi incertae sedis</taxon>
        <taxon>Mucoromycota</taxon>
        <taxon>Glomeromycotina</taxon>
        <taxon>Glomeromycetes</taxon>
        <taxon>Diversisporales</taxon>
        <taxon>Gigasporaceae</taxon>
        <taxon>Dentiscutata</taxon>
    </lineage>
</organism>
<proteinExistence type="predicted"/>